<feature type="transmembrane region" description="Helical" evidence="1">
    <location>
        <begin position="61"/>
        <end position="81"/>
    </location>
</feature>
<keyword evidence="1" id="KW-1133">Transmembrane helix</keyword>
<feature type="transmembrane region" description="Helical" evidence="1">
    <location>
        <begin position="249"/>
        <end position="268"/>
    </location>
</feature>
<feature type="transmembrane region" description="Helical" evidence="1">
    <location>
        <begin position="31"/>
        <end position="49"/>
    </location>
</feature>
<organism evidence="2 3">
    <name type="scientific">Paractinoplanes abujensis</name>
    <dbReference type="NCBI Taxonomy" id="882441"/>
    <lineage>
        <taxon>Bacteria</taxon>
        <taxon>Bacillati</taxon>
        <taxon>Actinomycetota</taxon>
        <taxon>Actinomycetes</taxon>
        <taxon>Micromonosporales</taxon>
        <taxon>Micromonosporaceae</taxon>
        <taxon>Paractinoplanes</taxon>
    </lineage>
</organism>
<keyword evidence="1" id="KW-0472">Membrane</keyword>
<dbReference type="AlphaFoldDB" id="A0A7W7CL93"/>
<protein>
    <submittedName>
        <fullName evidence="2">Uncharacterized protein</fullName>
    </submittedName>
</protein>
<evidence type="ECO:0000313" key="3">
    <source>
        <dbReference type="Proteomes" id="UP000542742"/>
    </source>
</evidence>
<feature type="transmembrane region" description="Helical" evidence="1">
    <location>
        <begin position="101"/>
        <end position="123"/>
    </location>
</feature>
<gene>
    <name evidence="2" type="ORF">BKA14_000731</name>
</gene>
<comment type="caution">
    <text evidence="2">The sequence shown here is derived from an EMBL/GenBank/DDBJ whole genome shotgun (WGS) entry which is preliminary data.</text>
</comment>
<keyword evidence="3" id="KW-1185">Reference proteome</keyword>
<keyword evidence="1" id="KW-0812">Transmembrane</keyword>
<dbReference type="RefSeq" id="WP_184949522.1">
    <property type="nucleotide sequence ID" value="NZ_BOMC01000015.1"/>
</dbReference>
<accession>A0A7W7CL93</accession>
<proteinExistence type="predicted"/>
<evidence type="ECO:0000313" key="2">
    <source>
        <dbReference type="EMBL" id="MBB4690583.1"/>
    </source>
</evidence>
<reference evidence="2 3" key="1">
    <citation type="submission" date="2020-08" db="EMBL/GenBank/DDBJ databases">
        <title>Sequencing the genomes of 1000 actinobacteria strains.</title>
        <authorList>
            <person name="Klenk H.-P."/>
        </authorList>
    </citation>
    <scope>NUCLEOTIDE SEQUENCE [LARGE SCALE GENOMIC DNA]</scope>
    <source>
        <strain evidence="2 3">DSM 45518</strain>
    </source>
</reference>
<name>A0A7W7CL93_9ACTN</name>
<evidence type="ECO:0000256" key="1">
    <source>
        <dbReference type="SAM" id="Phobius"/>
    </source>
</evidence>
<sequence>MTPTIPALDGPHLERWTAAAVPWWVPRTGLLGGWAVAVLVAVAADNRACSVADPGVCGPDVTFAVAIVVLLATPVLLWWLPPAGCAAGVLFAVLDVSYDDLRAANVAFALHGLLCLAVAAWIVSARRRQAAVVAEVAGTVRLDAALTERLRDSFPGWGGRSVLAVLLILVGAVSLAWYHHRDDQVARHEAAAVRADAVVRGVDNSEGTVVLEVPRPVKVGVLGSYEAGQVVPVLVDGDWVRPVNEPEDVTVWLSIGLGALALALLLLIREQRMRAARRRLLSGPLPAVELTAAPDEGRALLHDGLALVPVASTPRRLPRPRLTGEDVTWEDGWRTEQTRPQPVTVAGDLRDGGWVLLLTEDAVLLPEAPLRTPRRRPVPGSK</sequence>
<feature type="transmembrane region" description="Helical" evidence="1">
    <location>
        <begin position="157"/>
        <end position="178"/>
    </location>
</feature>
<dbReference type="EMBL" id="JACHMF010000001">
    <property type="protein sequence ID" value="MBB4690583.1"/>
    <property type="molecule type" value="Genomic_DNA"/>
</dbReference>
<dbReference type="Proteomes" id="UP000542742">
    <property type="component" value="Unassembled WGS sequence"/>
</dbReference>